<dbReference type="Pfam" id="PF01734">
    <property type="entry name" value="Patatin"/>
    <property type="match status" value="1"/>
</dbReference>
<dbReference type="KEGG" id="taa:NMY3_01315"/>
<keyword evidence="2" id="KW-0442">Lipid degradation</keyword>
<dbReference type="PANTHER" id="PTHR14226">
    <property type="entry name" value="NEUROPATHY TARGET ESTERASE/SWISS CHEESE D.MELANOGASTER"/>
    <property type="match status" value="1"/>
</dbReference>
<dbReference type="Proteomes" id="UP000058925">
    <property type="component" value="Chromosome"/>
</dbReference>
<keyword evidence="6" id="KW-1185">Reference proteome</keyword>
<evidence type="ECO:0000256" key="2">
    <source>
        <dbReference type="ARBA" id="ARBA00022963"/>
    </source>
</evidence>
<feature type="domain" description="PNPLA" evidence="4">
    <location>
        <begin position="7"/>
        <end position="234"/>
    </location>
</feature>
<reference evidence="6" key="1">
    <citation type="submission" date="2015-10" db="EMBL/GenBank/DDBJ databases">
        <title>Niche specialization of a soil ammonia-oxidizing archaeon, Candidatus Nitrosocosmicus oleophilus.</title>
        <authorList>
            <person name="Jung M.-Y."/>
            <person name="Rhee S.-K."/>
        </authorList>
    </citation>
    <scope>NUCLEOTIDE SEQUENCE [LARGE SCALE GENOMIC DNA]</scope>
    <source>
        <strain evidence="6">MY3</strain>
    </source>
</reference>
<dbReference type="GO" id="GO:0016042">
    <property type="term" value="P:lipid catabolic process"/>
    <property type="evidence" value="ECO:0007669"/>
    <property type="project" value="UniProtKB-KW"/>
</dbReference>
<dbReference type="EMBL" id="CP012850">
    <property type="protein sequence ID" value="ALI35519.1"/>
    <property type="molecule type" value="Genomic_DNA"/>
</dbReference>
<evidence type="ECO:0000313" key="5">
    <source>
        <dbReference type="EMBL" id="ALI35519.1"/>
    </source>
</evidence>
<dbReference type="GeneID" id="60421385"/>
<dbReference type="InterPro" id="IPR050301">
    <property type="entry name" value="NTE"/>
</dbReference>
<evidence type="ECO:0000313" key="6">
    <source>
        <dbReference type="Proteomes" id="UP000058925"/>
    </source>
</evidence>
<evidence type="ECO:0000256" key="3">
    <source>
        <dbReference type="ARBA" id="ARBA00023098"/>
    </source>
</evidence>
<evidence type="ECO:0000256" key="1">
    <source>
        <dbReference type="ARBA" id="ARBA00022801"/>
    </source>
</evidence>
<accession>A0A654LZ55</accession>
<name>A0A654LZ55_9ARCH</name>
<organism evidence="5 6">
    <name type="scientific">Candidatus Nitrosocosmicus oleophilus</name>
    <dbReference type="NCBI Taxonomy" id="1353260"/>
    <lineage>
        <taxon>Archaea</taxon>
        <taxon>Nitrososphaerota</taxon>
        <taxon>Nitrososphaeria</taxon>
        <taxon>Nitrososphaerales</taxon>
        <taxon>Nitrososphaeraceae</taxon>
        <taxon>Candidatus Nitrosocosmicus</taxon>
    </lineage>
</organism>
<dbReference type="PROSITE" id="PS51635">
    <property type="entry name" value="PNPLA"/>
    <property type="match status" value="1"/>
</dbReference>
<dbReference type="PANTHER" id="PTHR14226:SF57">
    <property type="entry name" value="BLR7027 PROTEIN"/>
    <property type="match status" value="1"/>
</dbReference>
<dbReference type="AlphaFoldDB" id="A0A654LZ55"/>
<proteinExistence type="predicted"/>
<dbReference type="Pfam" id="PF12536">
    <property type="entry name" value="DUF3734"/>
    <property type="match status" value="1"/>
</dbReference>
<sequence length="384" mass="44070">MDIETILVLQGGGSLGAYECGVYKALYKRGIEFDILAGSSIGAINASIITAAQNSEKNTSEILESFWLTLAENINPSGFNFEIPYLSFDKKMALWASMQSSFFGNSKAFLPKWFSPGSPFYFDPSNWTYLYDLTPLRKTLKGFIEFENLKKITTDKNDNKFDKNKSNSARLIVTSTDIQKGEPVIFDNAHMDIDVNMIAACAGYPFYGLKWTIIDGRYLWDGSLLTNTPMMEVMRASPLKNKKLYIVDVFPRQQEEIPSNMIEVWHRARDIMFMDKTDTNIEMLKISEKYLNLLKKMHDIVNSEDAKIDQSTRDKLNQLDSDYRSLTQSHGAAIMDVVRIGRKERDSHYLFEDADFSKYRIKRLIEEGEKDAESKLKREKNVVK</sequence>
<dbReference type="Gene3D" id="3.40.1090.10">
    <property type="entry name" value="Cytosolic phospholipase A2 catalytic domain"/>
    <property type="match status" value="2"/>
</dbReference>
<dbReference type="RefSeq" id="WP_196817967.1">
    <property type="nucleotide sequence ID" value="NZ_CP012850.1"/>
</dbReference>
<keyword evidence="1" id="KW-0378">Hydrolase</keyword>
<keyword evidence="3" id="KW-0443">Lipid metabolism</keyword>
<protein>
    <submittedName>
        <fullName evidence="5">Patatin-like phospholipase</fullName>
    </submittedName>
</protein>
<dbReference type="InterPro" id="IPR021095">
    <property type="entry name" value="DUF3734"/>
</dbReference>
<dbReference type="GO" id="GO:0016787">
    <property type="term" value="F:hydrolase activity"/>
    <property type="evidence" value="ECO:0007669"/>
    <property type="project" value="UniProtKB-KW"/>
</dbReference>
<evidence type="ECO:0000259" key="4">
    <source>
        <dbReference type="PROSITE" id="PS51635"/>
    </source>
</evidence>
<dbReference type="InterPro" id="IPR002641">
    <property type="entry name" value="PNPLA_dom"/>
</dbReference>
<dbReference type="InterPro" id="IPR016035">
    <property type="entry name" value="Acyl_Trfase/lysoPLipase"/>
</dbReference>
<dbReference type="SUPFAM" id="SSF52151">
    <property type="entry name" value="FabD/lysophospholipase-like"/>
    <property type="match status" value="1"/>
</dbReference>
<gene>
    <name evidence="5" type="ORF">NMY3_01315</name>
</gene>
<dbReference type="OrthoDB" id="9032at2157"/>